<comment type="subcellular location">
    <subcellularLocation>
        <location evidence="1">Membrane</location>
        <topology evidence="1">Single-pass membrane protein</topology>
    </subcellularLocation>
</comment>
<evidence type="ECO:0000256" key="8">
    <source>
        <dbReference type="ARBA" id="ARBA00023136"/>
    </source>
</evidence>
<dbReference type="SUPFAM" id="SSF48264">
    <property type="entry name" value="Cytochrome P450"/>
    <property type="match status" value="1"/>
</dbReference>
<evidence type="ECO:0000256" key="6">
    <source>
        <dbReference type="ARBA" id="ARBA00023002"/>
    </source>
</evidence>
<evidence type="ECO:0000256" key="3">
    <source>
        <dbReference type="ARBA" id="ARBA00022692"/>
    </source>
</evidence>
<feature type="binding site" description="axial binding residue" evidence="9">
    <location>
        <position position="461"/>
    </location>
    <ligand>
        <name>heme</name>
        <dbReference type="ChEBI" id="CHEBI:30413"/>
    </ligand>
    <ligandPart>
        <name>Fe</name>
        <dbReference type="ChEBI" id="CHEBI:18248"/>
    </ligandPart>
</feature>
<evidence type="ECO:0000313" key="12">
    <source>
        <dbReference type="Proteomes" id="UP001210211"/>
    </source>
</evidence>
<feature type="transmembrane region" description="Helical" evidence="10">
    <location>
        <begin position="40"/>
        <end position="65"/>
    </location>
</feature>
<comment type="similarity">
    <text evidence="2">Belongs to the cytochrome P450 family.</text>
</comment>
<keyword evidence="6" id="KW-0560">Oxidoreductase</keyword>
<comment type="cofactor">
    <cofactor evidence="9">
        <name>heme</name>
        <dbReference type="ChEBI" id="CHEBI:30413"/>
    </cofactor>
</comment>
<evidence type="ECO:0000256" key="9">
    <source>
        <dbReference type="PIRSR" id="PIRSR602401-1"/>
    </source>
</evidence>
<dbReference type="Gene3D" id="1.10.630.10">
    <property type="entry name" value="Cytochrome P450"/>
    <property type="match status" value="1"/>
</dbReference>
<keyword evidence="12" id="KW-1185">Reference proteome</keyword>
<evidence type="ECO:0000256" key="10">
    <source>
        <dbReference type="SAM" id="Phobius"/>
    </source>
</evidence>
<dbReference type="PRINTS" id="PR00463">
    <property type="entry name" value="EP450I"/>
</dbReference>
<dbReference type="AlphaFoldDB" id="A0AAD5ZYM7"/>
<dbReference type="PANTHER" id="PTHR24286">
    <property type="entry name" value="CYTOCHROME P450 26"/>
    <property type="match status" value="1"/>
</dbReference>
<dbReference type="GO" id="GO:0010268">
    <property type="term" value="P:brassinosteroid homeostasis"/>
    <property type="evidence" value="ECO:0007669"/>
    <property type="project" value="TreeGrafter"/>
</dbReference>
<dbReference type="GO" id="GO:0016020">
    <property type="term" value="C:membrane"/>
    <property type="evidence" value="ECO:0007669"/>
    <property type="project" value="UniProtKB-SubCell"/>
</dbReference>
<dbReference type="Pfam" id="PF00067">
    <property type="entry name" value="p450"/>
    <property type="match status" value="1"/>
</dbReference>
<keyword evidence="5 10" id="KW-1133">Transmembrane helix</keyword>
<evidence type="ECO:0008006" key="13">
    <source>
        <dbReference type="Google" id="ProtNLM"/>
    </source>
</evidence>
<comment type="caution">
    <text evidence="11">The sequence shown here is derived from an EMBL/GenBank/DDBJ whole genome shotgun (WGS) entry which is preliminary data.</text>
</comment>
<protein>
    <recommendedName>
        <fullName evidence="13">Cytochrome P450</fullName>
    </recommendedName>
</protein>
<gene>
    <name evidence="11" type="ORF">LUZ61_010115</name>
</gene>
<dbReference type="GO" id="GO:0020037">
    <property type="term" value="F:heme binding"/>
    <property type="evidence" value="ECO:0007669"/>
    <property type="project" value="InterPro"/>
</dbReference>
<keyword evidence="7 9" id="KW-0408">Iron</keyword>
<dbReference type="GO" id="GO:0005506">
    <property type="term" value="F:iron ion binding"/>
    <property type="evidence" value="ECO:0007669"/>
    <property type="project" value="InterPro"/>
</dbReference>
<dbReference type="PANTHER" id="PTHR24286:SF194">
    <property type="entry name" value="STEROID (22S)-HYDROXYLASE"/>
    <property type="match status" value="1"/>
</dbReference>
<keyword evidence="8 10" id="KW-0472">Membrane</keyword>
<reference evidence="11 12" key="1">
    <citation type="journal article" date="2022" name="Cell">
        <title>Repeat-based holocentromeres influence genome architecture and karyotype evolution.</title>
        <authorList>
            <person name="Hofstatter P.G."/>
            <person name="Thangavel G."/>
            <person name="Lux T."/>
            <person name="Neumann P."/>
            <person name="Vondrak T."/>
            <person name="Novak P."/>
            <person name="Zhang M."/>
            <person name="Costa L."/>
            <person name="Castellani M."/>
            <person name="Scott A."/>
            <person name="Toegelov H."/>
            <person name="Fuchs J."/>
            <person name="Mata-Sucre Y."/>
            <person name="Dias Y."/>
            <person name="Vanzela A.L.L."/>
            <person name="Huettel B."/>
            <person name="Almeida C.C.S."/>
            <person name="Simkova H."/>
            <person name="Souza G."/>
            <person name="Pedrosa-Harand A."/>
            <person name="Macas J."/>
            <person name="Mayer K.F.X."/>
            <person name="Houben A."/>
            <person name="Marques A."/>
        </authorList>
    </citation>
    <scope>NUCLEOTIDE SEQUENCE [LARGE SCALE GENOMIC DNA]</scope>
    <source>
        <strain evidence="11">RhyTen1mFocal</strain>
    </source>
</reference>
<evidence type="ECO:0000256" key="5">
    <source>
        <dbReference type="ARBA" id="ARBA00022989"/>
    </source>
</evidence>
<keyword evidence="4 9" id="KW-0479">Metal-binding</keyword>
<feature type="transmembrane region" description="Helical" evidence="10">
    <location>
        <begin position="12"/>
        <end position="34"/>
    </location>
</feature>
<feature type="transmembrane region" description="Helical" evidence="10">
    <location>
        <begin position="318"/>
        <end position="341"/>
    </location>
</feature>
<dbReference type="GO" id="GO:0004497">
    <property type="term" value="F:monooxygenase activity"/>
    <property type="evidence" value="ECO:0007669"/>
    <property type="project" value="InterPro"/>
</dbReference>
<keyword evidence="9" id="KW-0349">Heme</keyword>
<dbReference type="InterPro" id="IPR001128">
    <property type="entry name" value="Cyt_P450"/>
</dbReference>
<evidence type="ECO:0000256" key="4">
    <source>
        <dbReference type="ARBA" id="ARBA00022723"/>
    </source>
</evidence>
<organism evidence="11 12">
    <name type="scientific">Rhynchospora tenuis</name>
    <dbReference type="NCBI Taxonomy" id="198213"/>
    <lineage>
        <taxon>Eukaryota</taxon>
        <taxon>Viridiplantae</taxon>
        <taxon>Streptophyta</taxon>
        <taxon>Embryophyta</taxon>
        <taxon>Tracheophyta</taxon>
        <taxon>Spermatophyta</taxon>
        <taxon>Magnoliopsida</taxon>
        <taxon>Liliopsida</taxon>
        <taxon>Poales</taxon>
        <taxon>Cyperaceae</taxon>
        <taxon>Cyperoideae</taxon>
        <taxon>Rhynchosporeae</taxon>
        <taxon>Rhynchospora</taxon>
    </lineage>
</organism>
<dbReference type="GO" id="GO:0016132">
    <property type="term" value="P:brassinosteroid biosynthetic process"/>
    <property type="evidence" value="ECO:0007669"/>
    <property type="project" value="TreeGrafter"/>
</dbReference>
<dbReference type="GO" id="GO:0016125">
    <property type="term" value="P:sterol metabolic process"/>
    <property type="evidence" value="ECO:0007669"/>
    <property type="project" value="TreeGrafter"/>
</dbReference>
<dbReference type="GO" id="GO:0016705">
    <property type="term" value="F:oxidoreductase activity, acting on paired donors, with incorporation or reduction of molecular oxygen"/>
    <property type="evidence" value="ECO:0007669"/>
    <property type="project" value="InterPro"/>
</dbReference>
<dbReference type="Proteomes" id="UP001210211">
    <property type="component" value="Unassembled WGS sequence"/>
</dbReference>
<dbReference type="InterPro" id="IPR002401">
    <property type="entry name" value="Cyt_P450_E_grp-I"/>
</dbReference>
<dbReference type="InterPro" id="IPR036396">
    <property type="entry name" value="Cyt_P450_sf"/>
</dbReference>
<evidence type="ECO:0000256" key="2">
    <source>
        <dbReference type="ARBA" id="ARBA00010617"/>
    </source>
</evidence>
<evidence type="ECO:0000256" key="1">
    <source>
        <dbReference type="ARBA" id="ARBA00004167"/>
    </source>
</evidence>
<proteinExistence type="inferred from homology"/>
<name>A0AAD5ZYM7_9POAL</name>
<sequence length="516" mass="58989">MIRLQLFHNFLLYIYNIFVGQIKATRNTLFWSVMTGADPIVLSLAVPLATATVIATLLVSIFWIYGRKNGADSKLPPGDKGWPIVGSTFSLFKPHPATTLGDFLHLQLSRYGKIFSTRYLGKTLVISADPDFNRFVLQNEMRLFQNDLPPHFKKILGEGNLPFMAGETYRNMKSLALGFFNSWQIQTRFLAEVEEAANRVMNSWRQKSVILANEELSKFFFSLAVEKVIGMTPDDPEVEELRKAFIAANNGLYTVPLSLPFTPYSKALKARDFIYSIVKREAEDRKLNSDKMDQKKNDLILYYLKNNPSMSMKNICDAVIGSIFAALFNTQISVALAMYFLGQCPKSLQQLREEFKQKIKYTDTTAKLTWDDYKNMEFCQSVINETLRFGNIIPGLWRKTLSDVNFKGYTMPQGTTIMTHIAAMHLDSSAFENPNIFDPWRWLAMEKSNNWMPFGGGVRHCSGSEIARMEIAVFLRHLVLNYDWELVEHDQPVAFPFITFPKGLPIRIHPLGEKTP</sequence>
<dbReference type="PRINTS" id="PR00385">
    <property type="entry name" value="P450"/>
</dbReference>
<evidence type="ECO:0000313" key="11">
    <source>
        <dbReference type="EMBL" id="KAJ3706410.1"/>
    </source>
</evidence>
<keyword evidence="3 10" id="KW-0812">Transmembrane</keyword>
<accession>A0AAD5ZYM7</accession>
<evidence type="ECO:0000256" key="7">
    <source>
        <dbReference type="ARBA" id="ARBA00023004"/>
    </source>
</evidence>
<dbReference type="EMBL" id="JAMRDG010000001">
    <property type="protein sequence ID" value="KAJ3706410.1"/>
    <property type="molecule type" value="Genomic_DNA"/>
</dbReference>